<gene>
    <name evidence="1" type="ORF">I4F81_003890</name>
</gene>
<protein>
    <submittedName>
        <fullName evidence="1">Uncharacterized protein</fullName>
    </submittedName>
</protein>
<reference evidence="1" key="1">
    <citation type="submission" date="2019-11" db="EMBL/GenBank/DDBJ databases">
        <title>Nori genome reveals adaptations in red seaweeds to the harsh intertidal environment.</title>
        <authorList>
            <person name="Wang D."/>
            <person name="Mao Y."/>
        </authorList>
    </citation>
    <scope>NUCLEOTIDE SEQUENCE</scope>
    <source>
        <tissue evidence="1">Gametophyte</tissue>
    </source>
</reference>
<evidence type="ECO:0000313" key="2">
    <source>
        <dbReference type="Proteomes" id="UP000798662"/>
    </source>
</evidence>
<comment type="caution">
    <text evidence="1">The sequence shown here is derived from an EMBL/GenBank/DDBJ whole genome shotgun (WGS) entry which is preliminary data.</text>
</comment>
<dbReference type="EMBL" id="CM020618">
    <property type="protein sequence ID" value="KAK1861306.1"/>
    <property type="molecule type" value="Genomic_DNA"/>
</dbReference>
<proteinExistence type="predicted"/>
<name>A0ACC3BV12_PYRYE</name>
<evidence type="ECO:0000313" key="1">
    <source>
        <dbReference type="EMBL" id="KAK1861306.1"/>
    </source>
</evidence>
<keyword evidence="2" id="KW-1185">Reference proteome</keyword>
<dbReference type="Proteomes" id="UP000798662">
    <property type="component" value="Chromosome 1"/>
</dbReference>
<organism evidence="1 2">
    <name type="scientific">Pyropia yezoensis</name>
    <name type="common">Susabi-nori</name>
    <name type="synonym">Porphyra yezoensis</name>
    <dbReference type="NCBI Taxonomy" id="2788"/>
    <lineage>
        <taxon>Eukaryota</taxon>
        <taxon>Rhodophyta</taxon>
        <taxon>Bangiophyceae</taxon>
        <taxon>Bangiales</taxon>
        <taxon>Bangiaceae</taxon>
        <taxon>Pyropia</taxon>
    </lineage>
</organism>
<accession>A0ACC3BV12</accession>
<sequence>MRLSWLNRSTRCTAIQSFGAYPSGSFTASRRSPAGRDVARMSEASLASSYRGLSAPSARRRGLKVLFRFRSDNIVRVGGGGGGGDWTERKGRVGLRSACGNSTRSKNRARATHRERGVQSWAKDKLVRGRPAVGTKGKHQQTAS</sequence>